<protein>
    <recommendedName>
        <fullName evidence="1">FAS1 domain-containing protein</fullName>
    </recommendedName>
</protein>
<evidence type="ECO:0000313" key="2">
    <source>
        <dbReference type="EMBL" id="MBD8489063.1"/>
    </source>
</evidence>
<dbReference type="RefSeq" id="WP_192009954.1">
    <property type="nucleotide sequence ID" value="NZ_JACYTQ010000003.1"/>
</dbReference>
<proteinExistence type="predicted"/>
<dbReference type="SUPFAM" id="SSF82153">
    <property type="entry name" value="FAS1 domain"/>
    <property type="match status" value="1"/>
</dbReference>
<accession>A0ABR9AMI1</accession>
<gene>
    <name evidence="2" type="ORF">IFO69_09925</name>
</gene>
<reference evidence="2 3" key="1">
    <citation type="submission" date="2020-09" db="EMBL/GenBank/DDBJ databases">
        <title>Echinicola sp. CAU 1574 isolated from sand of Sido Beach.</title>
        <authorList>
            <person name="Kim W."/>
        </authorList>
    </citation>
    <scope>NUCLEOTIDE SEQUENCE [LARGE SCALE GENOMIC DNA]</scope>
    <source>
        <strain evidence="2 3">CAU 1574</strain>
    </source>
</reference>
<sequence>MKKITSLLLLTVSLLWSCTENNLIDSGIADGNIPDKTIYEYLQSDNYNWALTVEMINHADLVPLFNGEDANYPEIMFMGLTSHSIRKWLYEQNLTVVAEADPEVCREILLRHVFTDLYMRDNIPARQDGGVLITSVGGAEIRLFAEEELDPTYGVGPVLVKFNSADGFTVRDAQVASADIHPANGIVHAMHYDYIIDRLQ</sequence>
<feature type="domain" description="FAS1" evidence="1">
    <location>
        <begin position="35"/>
        <end position="194"/>
    </location>
</feature>
<comment type="caution">
    <text evidence="2">The sequence shown here is derived from an EMBL/GenBank/DDBJ whole genome shotgun (WGS) entry which is preliminary data.</text>
</comment>
<dbReference type="PROSITE" id="PS50213">
    <property type="entry name" value="FAS1"/>
    <property type="match status" value="1"/>
</dbReference>
<dbReference type="EMBL" id="JACYTQ010000003">
    <property type="protein sequence ID" value="MBD8489063.1"/>
    <property type="molecule type" value="Genomic_DNA"/>
</dbReference>
<dbReference type="InterPro" id="IPR000782">
    <property type="entry name" value="FAS1_domain"/>
</dbReference>
<name>A0ABR9AMI1_9BACT</name>
<keyword evidence="3" id="KW-1185">Reference proteome</keyword>
<dbReference type="Proteomes" id="UP000647133">
    <property type="component" value="Unassembled WGS sequence"/>
</dbReference>
<evidence type="ECO:0000259" key="1">
    <source>
        <dbReference type="PROSITE" id="PS50213"/>
    </source>
</evidence>
<dbReference type="InterPro" id="IPR036378">
    <property type="entry name" value="FAS1_dom_sf"/>
</dbReference>
<organism evidence="2 3">
    <name type="scientific">Echinicola arenosa</name>
    <dbReference type="NCBI Taxonomy" id="2774144"/>
    <lineage>
        <taxon>Bacteria</taxon>
        <taxon>Pseudomonadati</taxon>
        <taxon>Bacteroidota</taxon>
        <taxon>Cytophagia</taxon>
        <taxon>Cytophagales</taxon>
        <taxon>Cyclobacteriaceae</taxon>
        <taxon>Echinicola</taxon>
    </lineage>
</organism>
<dbReference type="Gene3D" id="2.30.180.10">
    <property type="entry name" value="FAS1 domain"/>
    <property type="match status" value="1"/>
</dbReference>
<evidence type="ECO:0000313" key="3">
    <source>
        <dbReference type="Proteomes" id="UP000647133"/>
    </source>
</evidence>